<keyword evidence="7" id="KW-0732">Signal</keyword>
<feature type="chain" id="PRO_5044860652" description="Sugar phosphate transporter domain-containing protein" evidence="7">
    <location>
        <begin position="19"/>
        <end position="148"/>
    </location>
</feature>
<organism evidence="8 9">
    <name type="scientific">Ilex paraguariensis</name>
    <name type="common">yerba mate</name>
    <dbReference type="NCBI Taxonomy" id="185542"/>
    <lineage>
        <taxon>Eukaryota</taxon>
        <taxon>Viridiplantae</taxon>
        <taxon>Streptophyta</taxon>
        <taxon>Embryophyta</taxon>
        <taxon>Tracheophyta</taxon>
        <taxon>Spermatophyta</taxon>
        <taxon>Magnoliopsida</taxon>
        <taxon>eudicotyledons</taxon>
        <taxon>Gunneridae</taxon>
        <taxon>Pentapetalae</taxon>
        <taxon>asterids</taxon>
        <taxon>campanulids</taxon>
        <taxon>Aquifoliales</taxon>
        <taxon>Aquifoliaceae</taxon>
        <taxon>Ilex</taxon>
    </lineage>
</organism>
<feature type="transmembrane region" description="Helical" evidence="6">
    <location>
        <begin position="89"/>
        <end position="107"/>
    </location>
</feature>
<sequence length="148" mass="15810">MWKTTPITLFFLLPMMQSLDPPGVLSYNWSFYNSTIIGASAVLGFLLQWSGALALGQTSATTHVVLGQFKTCVILLGGFLLFGSNPGPTSIFGAITALVGMSFYTYLNLLSQQQSVKTSSRQASFSLPKSKLGKDNGGSDEINGDESV</sequence>
<comment type="subcellular location">
    <subcellularLocation>
        <location evidence="1">Membrane</location>
        <topology evidence="1">Multi-pass membrane protein</topology>
    </subcellularLocation>
</comment>
<protein>
    <recommendedName>
        <fullName evidence="10">Sugar phosphate transporter domain-containing protein</fullName>
    </recommendedName>
</protein>
<evidence type="ECO:0000256" key="3">
    <source>
        <dbReference type="ARBA" id="ARBA00022989"/>
    </source>
</evidence>
<reference evidence="8 9" key="1">
    <citation type="submission" date="2024-02" db="EMBL/GenBank/DDBJ databases">
        <authorList>
            <person name="Vignale AGUSTIN F."/>
            <person name="Sosa J E."/>
            <person name="Modenutti C."/>
        </authorList>
    </citation>
    <scope>NUCLEOTIDE SEQUENCE [LARGE SCALE GENOMIC DNA]</scope>
</reference>
<comment type="caution">
    <text evidence="8">The sequence shown here is derived from an EMBL/GenBank/DDBJ whole genome shotgun (WGS) entry which is preliminary data.</text>
</comment>
<proteinExistence type="predicted"/>
<evidence type="ECO:0000313" key="9">
    <source>
        <dbReference type="Proteomes" id="UP001642360"/>
    </source>
</evidence>
<evidence type="ECO:0000256" key="1">
    <source>
        <dbReference type="ARBA" id="ARBA00004141"/>
    </source>
</evidence>
<keyword evidence="9" id="KW-1185">Reference proteome</keyword>
<accession>A0ABC8UDR7</accession>
<dbReference type="EMBL" id="CAUOFW020007303">
    <property type="protein sequence ID" value="CAK9178754.1"/>
    <property type="molecule type" value="Genomic_DNA"/>
</dbReference>
<dbReference type="AlphaFoldDB" id="A0ABC8UDR7"/>
<dbReference type="Proteomes" id="UP001642360">
    <property type="component" value="Unassembled WGS sequence"/>
</dbReference>
<gene>
    <name evidence="8" type="ORF">ILEXP_LOCUS48681</name>
</gene>
<feature type="transmembrane region" description="Helical" evidence="6">
    <location>
        <begin position="36"/>
        <end position="56"/>
    </location>
</feature>
<dbReference type="SUPFAM" id="SSF103481">
    <property type="entry name" value="Multidrug resistance efflux transporter EmrE"/>
    <property type="match status" value="1"/>
</dbReference>
<feature type="signal peptide" evidence="7">
    <location>
        <begin position="1"/>
        <end position="18"/>
    </location>
</feature>
<keyword evidence="2 6" id="KW-0812">Transmembrane</keyword>
<name>A0ABC8UDR7_9AQUA</name>
<evidence type="ECO:0000256" key="5">
    <source>
        <dbReference type="SAM" id="MobiDB-lite"/>
    </source>
</evidence>
<feature type="region of interest" description="Disordered" evidence="5">
    <location>
        <begin position="119"/>
        <end position="148"/>
    </location>
</feature>
<dbReference type="InterPro" id="IPR037185">
    <property type="entry name" value="EmrE-like"/>
</dbReference>
<dbReference type="GO" id="GO:0016020">
    <property type="term" value="C:membrane"/>
    <property type="evidence" value="ECO:0007669"/>
    <property type="project" value="UniProtKB-SubCell"/>
</dbReference>
<dbReference type="InterPro" id="IPR050186">
    <property type="entry name" value="TPT_transporter"/>
</dbReference>
<evidence type="ECO:0000256" key="2">
    <source>
        <dbReference type="ARBA" id="ARBA00022692"/>
    </source>
</evidence>
<evidence type="ECO:0008006" key="10">
    <source>
        <dbReference type="Google" id="ProtNLM"/>
    </source>
</evidence>
<keyword evidence="4 6" id="KW-0472">Membrane</keyword>
<evidence type="ECO:0000256" key="6">
    <source>
        <dbReference type="SAM" id="Phobius"/>
    </source>
</evidence>
<evidence type="ECO:0000313" key="8">
    <source>
        <dbReference type="EMBL" id="CAK9178754.1"/>
    </source>
</evidence>
<keyword evidence="3 6" id="KW-1133">Transmembrane helix</keyword>
<dbReference type="PANTHER" id="PTHR11132">
    <property type="entry name" value="SOLUTE CARRIER FAMILY 35"/>
    <property type="match status" value="1"/>
</dbReference>
<evidence type="ECO:0000256" key="7">
    <source>
        <dbReference type="SAM" id="SignalP"/>
    </source>
</evidence>
<evidence type="ECO:0000256" key="4">
    <source>
        <dbReference type="ARBA" id="ARBA00023136"/>
    </source>
</evidence>
<feature type="transmembrane region" description="Helical" evidence="6">
    <location>
        <begin position="63"/>
        <end position="83"/>
    </location>
</feature>